<dbReference type="GO" id="GO:0006000">
    <property type="term" value="P:fructose metabolic process"/>
    <property type="evidence" value="ECO:0007669"/>
    <property type="project" value="TreeGrafter"/>
</dbReference>
<dbReference type="GO" id="GO:0042132">
    <property type="term" value="F:fructose 1,6-bisphosphate 1-phosphatase activity"/>
    <property type="evidence" value="ECO:0007669"/>
    <property type="project" value="UniProtKB-EC"/>
</dbReference>
<evidence type="ECO:0000313" key="7">
    <source>
        <dbReference type="Proteomes" id="UP000029120"/>
    </source>
</evidence>
<dbReference type="eggNOG" id="KOG1458">
    <property type="taxonomic scope" value="Eukaryota"/>
</dbReference>
<comment type="catalytic activity">
    <reaction evidence="1">
        <text>beta-D-fructose 1,6-bisphosphate + H2O = beta-D-fructose 6-phosphate + phosphate</text>
        <dbReference type="Rhea" id="RHEA:11064"/>
        <dbReference type="ChEBI" id="CHEBI:15377"/>
        <dbReference type="ChEBI" id="CHEBI:32966"/>
        <dbReference type="ChEBI" id="CHEBI:43474"/>
        <dbReference type="ChEBI" id="CHEBI:57634"/>
        <dbReference type="EC" id="3.1.3.11"/>
    </reaction>
</comment>
<dbReference type="GO" id="GO:0006094">
    <property type="term" value="P:gluconeogenesis"/>
    <property type="evidence" value="ECO:0007669"/>
    <property type="project" value="TreeGrafter"/>
</dbReference>
<dbReference type="InterPro" id="IPR028343">
    <property type="entry name" value="FBPtase"/>
</dbReference>
<evidence type="ECO:0000259" key="5">
    <source>
        <dbReference type="Pfam" id="PF00316"/>
    </source>
</evidence>
<feature type="domain" description="Fructose-1-6-bisphosphatase class I N-terminal" evidence="5">
    <location>
        <begin position="5"/>
        <end position="66"/>
    </location>
</feature>
<organism evidence="6 7">
    <name type="scientific">Arabis alpina</name>
    <name type="common">Alpine rock-cress</name>
    <dbReference type="NCBI Taxonomy" id="50452"/>
    <lineage>
        <taxon>Eukaryota</taxon>
        <taxon>Viridiplantae</taxon>
        <taxon>Streptophyta</taxon>
        <taxon>Embryophyta</taxon>
        <taxon>Tracheophyta</taxon>
        <taxon>Spermatophyta</taxon>
        <taxon>Magnoliopsida</taxon>
        <taxon>eudicotyledons</taxon>
        <taxon>Gunneridae</taxon>
        <taxon>Pentapetalae</taxon>
        <taxon>rosids</taxon>
        <taxon>malvids</taxon>
        <taxon>Brassicales</taxon>
        <taxon>Brassicaceae</taxon>
        <taxon>Arabideae</taxon>
        <taxon>Arabis</taxon>
    </lineage>
</organism>
<evidence type="ECO:0000256" key="3">
    <source>
        <dbReference type="ARBA" id="ARBA00032973"/>
    </source>
</evidence>
<dbReference type="Pfam" id="PF00316">
    <property type="entry name" value="FBPase"/>
    <property type="match status" value="1"/>
</dbReference>
<sequence>MDHEIFGIYKLTDNGEPTTKDVLKPGNKMVAAGYCMYGSSSMAFTGTGVHGFTLDPSLGEFMLTHPDIKYVEKCKFPKDGSPAKSIAREPSLS</sequence>
<evidence type="ECO:0000256" key="2">
    <source>
        <dbReference type="ARBA" id="ARBA00013093"/>
    </source>
</evidence>
<dbReference type="Gene3D" id="3.30.540.10">
    <property type="entry name" value="Fructose-1,6-Bisphosphatase, subunit A, domain 1"/>
    <property type="match status" value="1"/>
</dbReference>
<dbReference type="GO" id="GO:0005829">
    <property type="term" value="C:cytosol"/>
    <property type="evidence" value="ECO:0007669"/>
    <property type="project" value="TreeGrafter"/>
</dbReference>
<keyword evidence="4" id="KW-0119">Carbohydrate metabolism</keyword>
<protein>
    <recommendedName>
        <fullName evidence="2">fructose-bisphosphatase</fullName>
        <ecNumber evidence="2">3.1.3.11</ecNumber>
    </recommendedName>
    <alternativeName>
        <fullName evidence="3">D-fructose-1,6-bisphosphate 1-phosphohydrolase</fullName>
    </alternativeName>
</protein>
<keyword evidence="4" id="KW-0378">Hydrolase</keyword>
<dbReference type="GO" id="GO:0006002">
    <property type="term" value="P:fructose 6-phosphate metabolic process"/>
    <property type="evidence" value="ECO:0007669"/>
    <property type="project" value="TreeGrafter"/>
</dbReference>
<dbReference type="EC" id="3.1.3.11" evidence="2"/>
<dbReference type="PRINTS" id="PR00115">
    <property type="entry name" value="F16BPHPHTASE"/>
</dbReference>
<dbReference type="OMA" id="RQGACCH"/>
<dbReference type="GO" id="GO:0030388">
    <property type="term" value="P:fructose 1,6-bisphosphate metabolic process"/>
    <property type="evidence" value="ECO:0007669"/>
    <property type="project" value="TreeGrafter"/>
</dbReference>
<dbReference type="Proteomes" id="UP000029120">
    <property type="component" value="Chromosome 8"/>
</dbReference>
<reference evidence="7" key="1">
    <citation type="journal article" date="2015" name="Nat. Plants">
        <title>Genome expansion of Arabis alpina linked with retrotransposition and reduced symmetric DNA methylation.</title>
        <authorList>
            <person name="Willing E.M."/>
            <person name="Rawat V."/>
            <person name="Mandakova T."/>
            <person name="Maumus F."/>
            <person name="James G.V."/>
            <person name="Nordstroem K.J."/>
            <person name="Becker C."/>
            <person name="Warthmann N."/>
            <person name="Chica C."/>
            <person name="Szarzynska B."/>
            <person name="Zytnicki M."/>
            <person name="Albani M.C."/>
            <person name="Kiefer C."/>
            <person name="Bergonzi S."/>
            <person name="Castaings L."/>
            <person name="Mateos J.L."/>
            <person name="Berns M.C."/>
            <person name="Bujdoso N."/>
            <person name="Piofczyk T."/>
            <person name="de Lorenzo L."/>
            <person name="Barrero-Sicilia C."/>
            <person name="Mateos I."/>
            <person name="Piednoel M."/>
            <person name="Hagmann J."/>
            <person name="Chen-Min-Tao R."/>
            <person name="Iglesias-Fernandez R."/>
            <person name="Schuster S.C."/>
            <person name="Alonso-Blanco C."/>
            <person name="Roudier F."/>
            <person name="Carbonero P."/>
            <person name="Paz-Ares J."/>
            <person name="Davis S.J."/>
            <person name="Pecinka A."/>
            <person name="Quesneville H."/>
            <person name="Colot V."/>
            <person name="Lysak M.A."/>
            <person name="Weigel D."/>
            <person name="Coupland G."/>
            <person name="Schneeberger K."/>
        </authorList>
    </citation>
    <scope>NUCLEOTIDE SEQUENCE [LARGE SCALE GENOMIC DNA]</scope>
    <source>
        <strain evidence="7">cv. Pajares</strain>
    </source>
</reference>
<evidence type="ECO:0000256" key="1">
    <source>
        <dbReference type="ARBA" id="ARBA00001273"/>
    </source>
</evidence>
<proteinExistence type="inferred from homology"/>
<accession>A0A087G4I6</accession>
<dbReference type="SUPFAM" id="SSF56655">
    <property type="entry name" value="Carbohydrate phosphatase"/>
    <property type="match status" value="1"/>
</dbReference>
<dbReference type="Gramene" id="KFK24788">
    <property type="protein sequence ID" value="KFK24788"/>
    <property type="gene ID" value="AALP_AA8G025000"/>
</dbReference>
<dbReference type="GO" id="GO:0005986">
    <property type="term" value="P:sucrose biosynthetic process"/>
    <property type="evidence" value="ECO:0007669"/>
    <property type="project" value="TreeGrafter"/>
</dbReference>
<keyword evidence="7" id="KW-1185">Reference proteome</keyword>
<dbReference type="InterPro" id="IPR033391">
    <property type="entry name" value="FBPase_N"/>
</dbReference>
<dbReference type="PANTHER" id="PTHR11556:SF41">
    <property type="entry name" value="FRUCTOSE-1,6-BISPHOSPHATASE, CYTOSOLIC"/>
    <property type="match status" value="1"/>
</dbReference>
<evidence type="ECO:0000313" key="6">
    <source>
        <dbReference type="EMBL" id="KFK24788.1"/>
    </source>
</evidence>
<dbReference type="OrthoDB" id="9540059at2759"/>
<dbReference type="EMBL" id="CM002876">
    <property type="protein sequence ID" value="KFK24788.1"/>
    <property type="molecule type" value="Genomic_DNA"/>
</dbReference>
<gene>
    <name evidence="6" type="ordered locus">AALP_Aa8g025000</name>
</gene>
<comment type="similarity">
    <text evidence="4">Belongs to the FBPase class 1 family.</text>
</comment>
<name>A0A087G4I6_ARAAL</name>
<dbReference type="PANTHER" id="PTHR11556">
    <property type="entry name" value="FRUCTOSE-1,6-BISPHOSPHATASE-RELATED"/>
    <property type="match status" value="1"/>
</dbReference>
<dbReference type="InterPro" id="IPR000146">
    <property type="entry name" value="FBPase_class-1"/>
</dbReference>
<evidence type="ECO:0000256" key="4">
    <source>
        <dbReference type="RuleBase" id="RU000508"/>
    </source>
</evidence>
<dbReference type="AlphaFoldDB" id="A0A087G4I6"/>